<evidence type="ECO:0008006" key="3">
    <source>
        <dbReference type="Google" id="ProtNLM"/>
    </source>
</evidence>
<dbReference type="PANTHER" id="PTHR40460:SF1">
    <property type="entry name" value="CSBD-LIKE DOMAIN-CONTAINING PROTEIN"/>
    <property type="match status" value="1"/>
</dbReference>
<organism evidence="1 2">
    <name type="scientific">Klebsormidium nitens</name>
    <name type="common">Green alga</name>
    <name type="synonym">Ulothrix nitens</name>
    <dbReference type="NCBI Taxonomy" id="105231"/>
    <lineage>
        <taxon>Eukaryota</taxon>
        <taxon>Viridiplantae</taxon>
        <taxon>Streptophyta</taxon>
        <taxon>Klebsormidiophyceae</taxon>
        <taxon>Klebsormidiales</taxon>
        <taxon>Klebsormidiaceae</taxon>
        <taxon>Klebsormidium</taxon>
    </lineage>
</organism>
<dbReference type="PANTHER" id="PTHR40460">
    <property type="entry name" value="CHROMOSOME 1, WHOLE GENOME SHOTGUN SEQUENCE"/>
    <property type="match status" value="1"/>
</dbReference>
<dbReference type="EMBL" id="DF237964">
    <property type="protein sequence ID" value="GAQ92446.1"/>
    <property type="molecule type" value="Genomic_DNA"/>
</dbReference>
<accession>A0A1Y1IUD0</accession>
<dbReference type="Proteomes" id="UP000054558">
    <property type="component" value="Unassembled WGS sequence"/>
</dbReference>
<reference evidence="1 2" key="1">
    <citation type="journal article" date="2014" name="Nat. Commun.">
        <title>Klebsormidium flaccidum genome reveals primary factors for plant terrestrial adaptation.</title>
        <authorList>
            <person name="Hori K."/>
            <person name="Maruyama F."/>
            <person name="Fujisawa T."/>
            <person name="Togashi T."/>
            <person name="Yamamoto N."/>
            <person name="Seo M."/>
            <person name="Sato S."/>
            <person name="Yamada T."/>
            <person name="Mori H."/>
            <person name="Tajima N."/>
            <person name="Moriyama T."/>
            <person name="Ikeuchi M."/>
            <person name="Watanabe M."/>
            <person name="Wada H."/>
            <person name="Kobayashi K."/>
            <person name="Saito M."/>
            <person name="Masuda T."/>
            <person name="Sasaki-Sekimoto Y."/>
            <person name="Mashiguchi K."/>
            <person name="Awai K."/>
            <person name="Shimojima M."/>
            <person name="Masuda S."/>
            <person name="Iwai M."/>
            <person name="Nobusawa T."/>
            <person name="Narise T."/>
            <person name="Kondo S."/>
            <person name="Saito H."/>
            <person name="Sato R."/>
            <person name="Murakawa M."/>
            <person name="Ihara Y."/>
            <person name="Oshima-Yamada Y."/>
            <person name="Ohtaka K."/>
            <person name="Satoh M."/>
            <person name="Sonobe K."/>
            <person name="Ishii M."/>
            <person name="Ohtani R."/>
            <person name="Kanamori-Sato M."/>
            <person name="Honoki R."/>
            <person name="Miyazaki D."/>
            <person name="Mochizuki H."/>
            <person name="Umetsu J."/>
            <person name="Higashi K."/>
            <person name="Shibata D."/>
            <person name="Kamiya Y."/>
            <person name="Sato N."/>
            <person name="Nakamura Y."/>
            <person name="Tabata S."/>
            <person name="Ida S."/>
            <person name="Kurokawa K."/>
            <person name="Ohta H."/>
        </authorList>
    </citation>
    <scope>NUCLEOTIDE SEQUENCE [LARGE SCALE GENOMIC DNA]</scope>
    <source>
        <strain evidence="1 2">NIES-2285</strain>
    </source>
</reference>
<gene>
    <name evidence="1" type="ORF">KFL_010150040</name>
</gene>
<evidence type="ECO:0000313" key="1">
    <source>
        <dbReference type="EMBL" id="GAQ92446.1"/>
    </source>
</evidence>
<protein>
    <recommendedName>
        <fullName evidence="3">F-box domain-containing protein</fullName>
    </recommendedName>
</protein>
<proteinExistence type="predicted"/>
<name>A0A1Y1IUD0_KLENI</name>
<evidence type="ECO:0000313" key="2">
    <source>
        <dbReference type="Proteomes" id="UP000054558"/>
    </source>
</evidence>
<dbReference type="OrthoDB" id="9999611at2759"/>
<dbReference type="AlphaFoldDB" id="A0A1Y1IUD0"/>
<keyword evidence="2" id="KW-1185">Reference proteome</keyword>
<sequence>MSKVTGYKDKVIGASKEAVGSIASERLRTEGEAQRFQGQTEIDQAKVQNRAQAIGDKISGAFKEGTGTLTGDASLKQEALADLPDGIWGDILLRCSPCDAISLARVDKKAWSCFRRLRKQIITDFVRESVVSAPVTTSGVDLNQVQDEEDLVNCCSADFRFSTLQQSRLRRILRQARYDEAEGLQCVVDALFQAVTESDLARTWLGNLTIMGDRKCDTISRSLGVFLELSATEDQAWLAVAVDVDDLQSRLLRRLSVEWHHLPPPLRFSVGFRPDHWDDKHQKHELGCDSWHEIARETARDEWAWYQEGEARTLAVAADGFGQVVGSYFWEEYDLFFGSRLRYPGNKEQ</sequence>